<evidence type="ECO:0000313" key="3">
    <source>
        <dbReference type="Proteomes" id="UP000765509"/>
    </source>
</evidence>
<evidence type="ECO:0000256" key="1">
    <source>
        <dbReference type="SAM" id="MobiDB-lite"/>
    </source>
</evidence>
<feature type="region of interest" description="Disordered" evidence="1">
    <location>
        <begin position="135"/>
        <end position="155"/>
    </location>
</feature>
<keyword evidence="3" id="KW-1185">Reference proteome</keyword>
<proteinExistence type="predicted"/>
<organism evidence="2 3">
    <name type="scientific">Austropuccinia psidii MF-1</name>
    <dbReference type="NCBI Taxonomy" id="1389203"/>
    <lineage>
        <taxon>Eukaryota</taxon>
        <taxon>Fungi</taxon>
        <taxon>Dikarya</taxon>
        <taxon>Basidiomycota</taxon>
        <taxon>Pucciniomycotina</taxon>
        <taxon>Pucciniomycetes</taxon>
        <taxon>Pucciniales</taxon>
        <taxon>Sphaerophragmiaceae</taxon>
        <taxon>Austropuccinia</taxon>
    </lineage>
</organism>
<dbReference type="Proteomes" id="UP000765509">
    <property type="component" value="Unassembled WGS sequence"/>
</dbReference>
<accession>A0A9Q3DQY6</accession>
<feature type="compositionally biased region" description="Basic and acidic residues" evidence="1">
    <location>
        <begin position="139"/>
        <end position="149"/>
    </location>
</feature>
<dbReference type="EMBL" id="AVOT02018532">
    <property type="protein sequence ID" value="MBW0505490.1"/>
    <property type="molecule type" value="Genomic_DNA"/>
</dbReference>
<name>A0A9Q3DQY6_9BASI</name>
<reference evidence="2" key="1">
    <citation type="submission" date="2021-03" db="EMBL/GenBank/DDBJ databases">
        <title>Draft genome sequence of rust myrtle Austropuccinia psidii MF-1, a brazilian biotype.</title>
        <authorList>
            <person name="Quecine M.C."/>
            <person name="Pachon D.M.R."/>
            <person name="Bonatelli M.L."/>
            <person name="Correr F.H."/>
            <person name="Franceschini L.M."/>
            <person name="Leite T.F."/>
            <person name="Margarido G.R.A."/>
            <person name="Almeida C.A."/>
            <person name="Ferrarezi J.A."/>
            <person name="Labate C.A."/>
        </authorList>
    </citation>
    <scope>NUCLEOTIDE SEQUENCE</scope>
    <source>
        <strain evidence="2">MF-1</strain>
    </source>
</reference>
<gene>
    <name evidence="2" type="ORF">O181_045205</name>
</gene>
<evidence type="ECO:0000313" key="2">
    <source>
        <dbReference type="EMBL" id="MBW0505490.1"/>
    </source>
</evidence>
<dbReference type="AlphaFoldDB" id="A0A9Q3DQY6"/>
<protein>
    <submittedName>
        <fullName evidence="2">Uncharacterized protein</fullName>
    </submittedName>
</protein>
<sequence>MPTPHMQHPSGGSAEIPSFDADYIPISEISSELDISALSDHQIKVVLVSPYSHWIQWVTSRNLTSLASASPPNPPQHCPPDETATLPPHLRPHHSLCPPDMLPTLLTILTLTECPPNTTDPYACVVPSRHTPDTAYHPYAREVPSRHAPETAYHP</sequence>
<comment type="caution">
    <text evidence="2">The sequence shown here is derived from an EMBL/GenBank/DDBJ whole genome shotgun (WGS) entry which is preliminary data.</text>
</comment>